<keyword evidence="2" id="KW-1185">Reference proteome</keyword>
<gene>
    <name evidence="1" type="ORF">GCM10007362_19970</name>
</gene>
<name>A0ABQ1ZRL8_9BACL</name>
<sequence>MPFFPFESVNKLGFYVACQRLAPEVQEEYQVFMLPANYQHPKSGKSIKFLWCLITIATFNIIR</sequence>
<comment type="caution">
    <text evidence="1">The sequence shown here is derived from an EMBL/GenBank/DDBJ whole genome shotgun (WGS) entry which is preliminary data.</text>
</comment>
<dbReference type="Proteomes" id="UP000605427">
    <property type="component" value="Unassembled WGS sequence"/>
</dbReference>
<proteinExistence type="predicted"/>
<dbReference type="EMBL" id="BMDD01000002">
    <property type="protein sequence ID" value="GGH76950.1"/>
    <property type="molecule type" value="Genomic_DNA"/>
</dbReference>
<reference evidence="2" key="1">
    <citation type="journal article" date="2019" name="Int. J. Syst. Evol. Microbiol.">
        <title>The Global Catalogue of Microorganisms (GCM) 10K type strain sequencing project: providing services to taxonomists for standard genome sequencing and annotation.</title>
        <authorList>
            <consortium name="The Broad Institute Genomics Platform"/>
            <consortium name="The Broad Institute Genome Sequencing Center for Infectious Disease"/>
            <person name="Wu L."/>
            <person name="Ma J."/>
        </authorList>
    </citation>
    <scope>NUCLEOTIDE SEQUENCE [LARGE SCALE GENOMIC DNA]</scope>
    <source>
        <strain evidence="2">CCM 8702</strain>
    </source>
</reference>
<evidence type="ECO:0000313" key="1">
    <source>
        <dbReference type="EMBL" id="GGH76950.1"/>
    </source>
</evidence>
<organism evidence="1 2">
    <name type="scientific">Saccharibacillus endophyticus</name>
    <dbReference type="NCBI Taxonomy" id="2060666"/>
    <lineage>
        <taxon>Bacteria</taxon>
        <taxon>Bacillati</taxon>
        <taxon>Bacillota</taxon>
        <taxon>Bacilli</taxon>
        <taxon>Bacillales</taxon>
        <taxon>Paenibacillaceae</taxon>
        <taxon>Saccharibacillus</taxon>
    </lineage>
</organism>
<protein>
    <submittedName>
        <fullName evidence="1">Uncharacterized protein</fullName>
    </submittedName>
</protein>
<evidence type="ECO:0000313" key="2">
    <source>
        <dbReference type="Proteomes" id="UP000605427"/>
    </source>
</evidence>
<accession>A0ABQ1ZRL8</accession>